<evidence type="ECO:0000256" key="2">
    <source>
        <dbReference type="ARBA" id="ARBA00022723"/>
    </source>
</evidence>
<dbReference type="EC" id="4.1.3.4" evidence="5"/>
<dbReference type="GO" id="GO:0046872">
    <property type="term" value="F:metal ion binding"/>
    <property type="evidence" value="ECO:0007669"/>
    <property type="project" value="UniProtKB-KW"/>
</dbReference>
<name>A0A4P6Q064_9ACTN</name>
<dbReference type="EMBL" id="CP036455">
    <property type="protein sequence ID" value="QBI53996.1"/>
    <property type="molecule type" value="Genomic_DNA"/>
</dbReference>
<dbReference type="Proteomes" id="UP000292235">
    <property type="component" value="Chromosome"/>
</dbReference>
<dbReference type="AlphaFoldDB" id="A0A4P6Q064"/>
<dbReference type="RefSeq" id="WP_131098262.1">
    <property type="nucleotide sequence ID" value="NZ_CP036455.1"/>
</dbReference>
<evidence type="ECO:0000313" key="6">
    <source>
        <dbReference type="Proteomes" id="UP000292235"/>
    </source>
</evidence>
<evidence type="ECO:0000256" key="3">
    <source>
        <dbReference type="ARBA" id="ARBA00023239"/>
    </source>
</evidence>
<dbReference type="OrthoDB" id="9784013at2"/>
<dbReference type="Pfam" id="PF00682">
    <property type="entry name" value="HMGL-like"/>
    <property type="match status" value="1"/>
</dbReference>
<keyword evidence="6" id="KW-1185">Reference proteome</keyword>
<dbReference type="FunFam" id="3.20.20.70:FF:000071">
    <property type="entry name" value="Hydroxymethylglutaryl-CoA lyase"/>
    <property type="match status" value="1"/>
</dbReference>
<reference evidence="5 6" key="1">
    <citation type="submission" date="2019-02" db="EMBL/GenBank/DDBJ databases">
        <authorList>
            <person name="Khodamoradi S."/>
            <person name="Hahnke R.L."/>
            <person name="Kaempfer P."/>
            <person name="Schumann P."/>
            <person name="Rohde M."/>
            <person name="Steinert M."/>
            <person name="Luzhetskyy A."/>
            <person name="Wink J."/>
            <person name="Ruckert C."/>
        </authorList>
    </citation>
    <scope>NUCLEOTIDE SEQUENCE [LARGE SCALE GENOMIC DNA]</scope>
    <source>
        <strain evidence="5 6">M2</strain>
    </source>
</reference>
<dbReference type="InterPro" id="IPR043594">
    <property type="entry name" value="HMGL"/>
</dbReference>
<dbReference type="SUPFAM" id="SSF51569">
    <property type="entry name" value="Aldolase"/>
    <property type="match status" value="1"/>
</dbReference>
<comment type="similarity">
    <text evidence="1">Belongs to the HMG-CoA lyase family.</text>
</comment>
<accession>A0A4P6Q064</accession>
<gene>
    <name evidence="5" type="primary">yngG</name>
    <name evidence="5" type="ORF">EKD16_11055</name>
</gene>
<evidence type="ECO:0000313" key="5">
    <source>
        <dbReference type="EMBL" id="QBI53996.1"/>
    </source>
</evidence>
<dbReference type="GO" id="GO:0004419">
    <property type="term" value="F:hydroxymethylglutaryl-CoA lyase activity"/>
    <property type="evidence" value="ECO:0007669"/>
    <property type="project" value="UniProtKB-EC"/>
</dbReference>
<dbReference type="InterPro" id="IPR000891">
    <property type="entry name" value="PYR_CT"/>
</dbReference>
<dbReference type="KEGG" id="strr:EKD16_11055"/>
<dbReference type="PANTHER" id="PTHR42738:SF7">
    <property type="entry name" value="HYDROXYMETHYLGLUTARYL-COA LYASE"/>
    <property type="match status" value="1"/>
</dbReference>
<dbReference type="GO" id="GO:0006552">
    <property type="term" value="P:L-leucine catabolic process"/>
    <property type="evidence" value="ECO:0007669"/>
    <property type="project" value="TreeGrafter"/>
</dbReference>
<feature type="domain" description="Pyruvate carboxyltransferase" evidence="4">
    <location>
        <begin position="6"/>
        <end position="273"/>
    </location>
</feature>
<dbReference type="NCBIfam" id="NF004283">
    <property type="entry name" value="PRK05692.1"/>
    <property type="match status" value="1"/>
</dbReference>
<evidence type="ECO:0000256" key="1">
    <source>
        <dbReference type="ARBA" id="ARBA00009405"/>
    </source>
</evidence>
<dbReference type="CDD" id="cd07938">
    <property type="entry name" value="DRE_TIM_HMGL"/>
    <property type="match status" value="1"/>
</dbReference>
<organism evidence="5 6">
    <name type="scientific">Streptomonospora litoralis</name>
    <dbReference type="NCBI Taxonomy" id="2498135"/>
    <lineage>
        <taxon>Bacteria</taxon>
        <taxon>Bacillati</taxon>
        <taxon>Actinomycetota</taxon>
        <taxon>Actinomycetes</taxon>
        <taxon>Streptosporangiales</taxon>
        <taxon>Nocardiopsidaceae</taxon>
        <taxon>Streptomonospora</taxon>
    </lineage>
</organism>
<keyword evidence="2" id="KW-0479">Metal-binding</keyword>
<dbReference type="Gene3D" id="3.20.20.70">
    <property type="entry name" value="Aldolase class I"/>
    <property type="match status" value="1"/>
</dbReference>
<evidence type="ECO:0000259" key="4">
    <source>
        <dbReference type="PROSITE" id="PS50991"/>
    </source>
</evidence>
<sequence length="303" mass="31264">MAAQQVEIVEVGPRDGLQNEQTPLSVAQKVELIERLAAVGARRIEAVSFVNPKRVPQMAGAEEVMAEVPRSDAVSYIGLVLNRRGLDRALEAGVDEVNVAIPATDGFSRRNQGCSVDEMSDAFDDIAAAAADAGMPISATVSTAFGCPFDGETDPARVVGVARRAAAAGAVEIALADTIGVGVPHQVADLVGRVREVAAGARLRCHFHNTRNTGYANAHTAVEHGVAVLDASVGGFGGCPFAPGAAGNIATEDLVFQLERTGLPTGIDVTETARTGMWLGSALGTPPTALLGRAGVFPAPHQE</sequence>
<dbReference type="PANTHER" id="PTHR42738">
    <property type="entry name" value="HYDROXYMETHYLGLUTARYL-COA LYASE"/>
    <property type="match status" value="1"/>
</dbReference>
<keyword evidence="3 5" id="KW-0456">Lyase</keyword>
<protein>
    <submittedName>
        <fullName evidence="5">Hydroxymethylglutaryl-CoA lyase YngG</fullName>
        <ecNumber evidence="5">4.1.3.4</ecNumber>
    </submittedName>
</protein>
<dbReference type="InterPro" id="IPR013785">
    <property type="entry name" value="Aldolase_TIM"/>
</dbReference>
<dbReference type="PROSITE" id="PS50991">
    <property type="entry name" value="PYR_CT"/>
    <property type="match status" value="1"/>
</dbReference>
<dbReference type="GO" id="GO:0046951">
    <property type="term" value="P:ketone body biosynthetic process"/>
    <property type="evidence" value="ECO:0007669"/>
    <property type="project" value="TreeGrafter"/>
</dbReference>
<proteinExistence type="inferred from homology"/>